<evidence type="ECO:0000313" key="2">
    <source>
        <dbReference type="EMBL" id="CDR18097.1"/>
    </source>
</evidence>
<dbReference type="Gene3D" id="1.25.50.20">
    <property type="match status" value="1"/>
</dbReference>
<gene>
    <name evidence="2" type="ORF">GSONMT00029145001</name>
</gene>
<feature type="domain" description="ERAP1-like C-terminal" evidence="1">
    <location>
        <begin position="13"/>
        <end position="68"/>
    </location>
</feature>
<dbReference type="PaxDb" id="8022-A0A061ADX6"/>
<dbReference type="STRING" id="8022.A0A061ADX6"/>
<dbReference type="EMBL" id="FR975134">
    <property type="protein sequence ID" value="CDR18097.1"/>
    <property type="molecule type" value="Genomic_DNA"/>
</dbReference>
<name>A0A061ADX6_ONCMY</name>
<accession>A0A061ADX6</accession>
<reference evidence="2" key="1">
    <citation type="journal article" date="2014" name="Nat. Commun.">
        <title>The rainbow trout genome provides novel insights into evolution after whole-genome duplication in vertebrates.</title>
        <authorList>
            <person name="Berthelot C."/>
            <person name="Brunet F."/>
            <person name="Chalopin D."/>
            <person name="Juanchich A."/>
            <person name="Bernard M."/>
            <person name="Noel B."/>
            <person name="Bento P."/>
            <person name="Da Silva C."/>
            <person name="Labadie K."/>
            <person name="Alberti A."/>
            <person name="Aury J.M."/>
            <person name="Louis A."/>
            <person name="Dehais P."/>
            <person name="Bardou P."/>
            <person name="Montfort J."/>
            <person name="Klopp C."/>
            <person name="Cabau C."/>
            <person name="Gaspin C."/>
            <person name="Thorgaard G.H."/>
            <person name="Boussaha M."/>
            <person name="Quillet E."/>
            <person name="Guyomard R."/>
            <person name="Galiana D."/>
            <person name="Bobe J."/>
            <person name="Volff J.N."/>
            <person name="Genet C."/>
            <person name="Wincker P."/>
            <person name="Jaillon O."/>
            <person name="Roest Crollius H."/>
            <person name="Guiguen Y."/>
        </authorList>
    </citation>
    <scope>NUCLEOTIDE SEQUENCE [LARGE SCALE GENOMIC DNA]</scope>
</reference>
<sequence>MRVCGVCTLPCRIPPNVRDIVYCTGVSLMDEDVWEFIWMKFHSTTAISEKKVLLEALTCSDNGFLLNR</sequence>
<reference evidence="2" key="2">
    <citation type="submission" date="2014-03" db="EMBL/GenBank/DDBJ databases">
        <authorList>
            <person name="Genoscope - CEA"/>
        </authorList>
    </citation>
    <scope>NUCLEOTIDE SEQUENCE</scope>
</reference>
<dbReference type="Pfam" id="PF11838">
    <property type="entry name" value="ERAP1_C"/>
    <property type="match status" value="1"/>
</dbReference>
<organism evidence="2 3">
    <name type="scientific">Oncorhynchus mykiss</name>
    <name type="common">Rainbow trout</name>
    <name type="synonym">Salmo gairdneri</name>
    <dbReference type="NCBI Taxonomy" id="8022"/>
    <lineage>
        <taxon>Eukaryota</taxon>
        <taxon>Metazoa</taxon>
        <taxon>Chordata</taxon>
        <taxon>Craniata</taxon>
        <taxon>Vertebrata</taxon>
        <taxon>Euteleostomi</taxon>
        <taxon>Actinopterygii</taxon>
        <taxon>Neopterygii</taxon>
        <taxon>Teleostei</taxon>
        <taxon>Protacanthopterygii</taxon>
        <taxon>Salmoniformes</taxon>
        <taxon>Salmonidae</taxon>
        <taxon>Salmoninae</taxon>
        <taxon>Oncorhynchus</taxon>
    </lineage>
</organism>
<protein>
    <recommendedName>
        <fullName evidence="1">ERAP1-like C-terminal domain-containing protein</fullName>
    </recommendedName>
</protein>
<dbReference type="AlphaFoldDB" id="A0A061ADX6"/>
<evidence type="ECO:0000259" key="1">
    <source>
        <dbReference type="Pfam" id="PF11838"/>
    </source>
</evidence>
<dbReference type="Proteomes" id="UP000193380">
    <property type="component" value="Unassembled WGS sequence"/>
</dbReference>
<dbReference type="InterPro" id="IPR024571">
    <property type="entry name" value="ERAP1-like_C_dom"/>
</dbReference>
<evidence type="ECO:0000313" key="3">
    <source>
        <dbReference type="Proteomes" id="UP000193380"/>
    </source>
</evidence>
<proteinExistence type="predicted"/>